<name>A0A3A9W3N9_9ACTN</name>
<evidence type="ECO:0000313" key="3">
    <source>
        <dbReference type="EMBL" id="RKN15094.1"/>
    </source>
</evidence>
<reference evidence="4 5" key="1">
    <citation type="submission" date="2018-09" db="EMBL/GenBank/DDBJ databases">
        <title>Streptomyces sp. nov. DS1-2, an endophytic actinomycete isolated from roots of Dendrobium scabrilingue.</title>
        <authorList>
            <person name="Kuncharoen N."/>
            <person name="Kudo T."/>
            <person name="Ohkuma M."/>
            <person name="Yuki M."/>
            <person name="Tanasupawat S."/>
        </authorList>
    </citation>
    <scope>NUCLEOTIDE SEQUENCE [LARGE SCALE GENOMIC DNA]</scope>
    <source>
        <strain evidence="2 5">AZ1-7</strain>
        <strain evidence="3 4">DS1-2</strain>
    </source>
</reference>
<dbReference type="Proteomes" id="UP000275024">
    <property type="component" value="Unassembled WGS sequence"/>
</dbReference>
<feature type="transmembrane region" description="Helical" evidence="1">
    <location>
        <begin position="133"/>
        <end position="158"/>
    </location>
</feature>
<dbReference type="Proteomes" id="UP000268652">
    <property type="component" value="Unassembled WGS sequence"/>
</dbReference>
<keyword evidence="4" id="KW-1185">Reference proteome</keyword>
<keyword evidence="1" id="KW-0812">Transmembrane</keyword>
<evidence type="ECO:0000313" key="4">
    <source>
        <dbReference type="Proteomes" id="UP000268652"/>
    </source>
</evidence>
<keyword evidence="1" id="KW-1133">Transmembrane helix</keyword>
<dbReference type="AlphaFoldDB" id="A0A3A9W3N9"/>
<evidence type="ECO:0000313" key="5">
    <source>
        <dbReference type="Proteomes" id="UP000275024"/>
    </source>
</evidence>
<dbReference type="PANTHER" id="PTHR42305:SF1">
    <property type="entry name" value="MEMBRANE PROTEIN RV1733C-RELATED"/>
    <property type="match status" value="1"/>
</dbReference>
<dbReference type="InterPro" id="IPR039708">
    <property type="entry name" value="MT1774/Rv1733c-like"/>
</dbReference>
<gene>
    <name evidence="3" type="ORF">D7318_28155</name>
    <name evidence="2" type="ORF">D7319_20285</name>
</gene>
<evidence type="ECO:0000313" key="2">
    <source>
        <dbReference type="EMBL" id="RKN07033.1"/>
    </source>
</evidence>
<dbReference type="OrthoDB" id="5190748at2"/>
<dbReference type="EMBL" id="RBDX01000017">
    <property type="protein sequence ID" value="RKN07033.1"/>
    <property type="molecule type" value="Genomic_DNA"/>
</dbReference>
<organism evidence="2 5">
    <name type="scientific">Streptomyces radicis</name>
    <dbReference type="NCBI Taxonomy" id="1750517"/>
    <lineage>
        <taxon>Bacteria</taxon>
        <taxon>Bacillati</taxon>
        <taxon>Actinomycetota</taxon>
        <taxon>Actinomycetes</taxon>
        <taxon>Kitasatosporales</taxon>
        <taxon>Streptomycetaceae</taxon>
        <taxon>Streptomyces</taxon>
    </lineage>
</organism>
<keyword evidence="1" id="KW-0472">Membrane</keyword>
<evidence type="ECO:0000256" key="1">
    <source>
        <dbReference type="SAM" id="Phobius"/>
    </source>
</evidence>
<accession>A0A3A9W3N9</accession>
<dbReference type="RefSeq" id="WP_120700056.1">
    <property type="nucleotide sequence ID" value="NZ_RBDX01000017.1"/>
</dbReference>
<protein>
    <submittedName>
        <fullName evidence="2">Uncharacterized protein</fullName>
    </submittedName>
</protein>
<sequence length="187" mass="19465">MDKAVRLWRWRRNPLRRGSDVAEAWVGLAVGLTMAVGAPLAGAAMAVGAAEGMLDEGDDLRATTAVVVTGAPVPGIVGPGGKGLAAVRWTDDDGTARVGATHVAFGADEGSRVTIWLDEQGRIKDAPAGPAEVWAGATLLGAVTTAGVCVLAAGARLAARRHLARRRAARWEREWTAVEPLWCDRAA</sequence>
<dbReference type="PANTHER" id="PTHR42305">
    <property type="entry name" value="MEMBRANE PROTEIN RV1733C-RELATED"/>
    <property type="match status" value="1"/>
</dbReference>
<proteinExistence type="predicted"/>
<feature type="transmembrane region" description="Helical" evidence="1">
    <location>
        <begin position="21"/>
        <end position="47"/>
    </location>
</feature>
<dbReference type="EMBL" id="RBDY01000035">
    <property type="protein sequence ID" value="RKN15094.1"/>
    <property type="molecule type" value="Genomic_DNA"/>
</dbReference>
<comment type="caution">
    <text evidence="2">The sequence shown here is derived from an EMBL/GenBank/DDBJ whole genome shotgun (WGS) entry which is preliminary data.</text>
</comment>